<evidence type="ECO:0000256" key="8">
    <source>
        <dbReference type="ARBA" id="ARBA00022989"/>
    </source>
</evidence>
<dbReference type="FunFam" id="3.80.10.10:FF:000041">
    <property type="entry name" value="LRR receptor-like serine/threonine-protein kinase ERECTA"/>
    <property type="match status" value="1"/>
</dbReference>
<reference evidence="15" key="1">
    <citation type="submission" date="2020-03" db="EMBL/GenBank/DDBJ databases">
        <title>A high-quality chromosome-level genome assembly of a woody plant with both climbing and erect habits, Rhamnella rubrinervis.</title>
        <authorList>
            <person name="Lu Z."/>
            <person name="Yang Y."/>
            <person name="Zhu X."/>
            <person name="Sun Y."/>
        </authorList>
    </citation>
    <scope>NUCLEOTIDE SEQUENCE</scope>
    <source>
        <strain evidence="15">BYM</strain>
        <tissue evidence="15">Leaf</tissue>
    </source>
</reference>
<dbReference type="InterPro" id="IPR001611">
    <property type="entry name" value="Leu-rich_rpt"/>
</dbReference>
<feature type="domain" description="Leucine-rich repeat-containing N-terminal plant-type" evidence="14">
    <location>
        <begin position="26"/>
        <end position="66"/>
    </location>
</feature>
<evidence type="ECO:0000313" key="15">
    <source>
        <dbReference type="EMBL" id="KAF3447725.1"/>
    </source>
</evidence>
<evidence type="ECO:0000256" key="7">
    <source>
        <dbReference type="ARBA" id="ARBA00022737"/>
    </source>
</evidence>
<evidence type="ECO:0000256" key="6">
    <source>
        <dbReference type="ARBA" id="ARBA00022729"/>
    </source>
</evidence>
<evidence type="ECO:0000256" key="5">
    <source>
        <dbReference type="ARBA" id="ARBA00022692"/>
    </source>
</evidence>
<dbReference type="FunFam" id="3.80.10.10:FF:000095">
    <property type="entry name" value="LRR receptor-like serine/threonine-protein kinase GSO1"/>
    <property type="match status" value="1"/>
</dbReference>
<keyword evidence="16" id="KW-1185">Reference proteome</keyword>
<dbReference type="InterPro" id="IPR032675">
    <property type="entry name" value="LRR_dom_sf"/>
</dbReference>
<organism evidence="15 16">
    <name type="scientific">Rhamnella rubrinervis</name>
    <dbReference type="NCBI Taxonomy" id="2594499"/>
    <lineage>
        <taxon>Eukaryota</taxon>
        <taxon>Viridiplantae</taxon>
        <taxon>Streptophyta</taxon>
        <taxon>Embryophyta</taxon>
        <taxon>Tracheophyta</taxon>
        <taxon>Spermatophyta</taxon>
        <taxon>Magnoliopsida</taxon>
        <taxon>eudicotyledons</taxon>
        <taxon>Gunneridae</taxon>
        <taxon>Pentapetalae</taxon>
        <taxon>rosids</taxon>
        <taxon>fabids</taxon>
        <taxon>Rosales</taxon>
        <taxon>Rhamnaceae</taxon>
        <taxon>rhamnoid group</taxon>
        <taxon>Rhamneae</taxon>
        <taxon>Rhamnella</taxon>
    </lineage>
</organism>
<dbReference type="OrthoDB" id="1394818at2759"/>
<feature type="chain" id="PRO_5035437727" description="Leucine-rich repeat-containing N-terminal plant-type domain-containing protein" evidence="13">
    <location>
        <begin position="20"/>
        <end position="1049"/>
    </location>
</feature>
<evidence type="ECO:0000256" key="11">
    <source>
        <dbReference type="ARBA" id="ARBA00023180"/>
    </source>
</evidence>
<keyword evidence="11" id="KW-0325">Glycoprotein</keyword>
<evidence type="ECO:0000256" key="10">
    <source>
        <dbReference type="ARBA" id="ARBA00023170"/>
    </source>
</evidence>
<dbReference type="Pfam" id="PF08263">
    <property type="entry name" value="LRRNT_2"/>
    <property type="match status" value="1"/>
</dbReference>
<keyword evidence="5 12" id="KW-0812">Transmembrane</keyword>
<keyword evidence="9 12" id="KW-0472">Membrane</keyword>
<proteinExistence type="inferred from homology"/>
<dbReference type="GO" id="GO:0005886">
    <property type="term" value="C:plasma membrane"/>
    <property type="evidence" value="ECO:0007669"/>
    <property type="project" value="UniProtKB-SubCell"/>
</dbReference>
<dbReference type="InterPro" id="IPR013210">
    <property type="entry name" value="LRR_N_plant-typ"/>
</dbReference>
<dbReference type="PRINTS" id="PR00019">
    <property type="entry name" value="LEURICHRPT"/>
</dbReference>
<sequence length="1049" mass="116902">MRTPFFVWLFLIHVRLLHAVSGQCLSDQQSLLLQLKNNLKFHPTRSKNLVTWNKTFDCCIWQGVVCEEGRVTGLNLSNKSITGGVENSSLFNLQYLKSLDLSYNNFNSKIPPKIGNLANLSVLNFSKAGFEGQIPEEISNLTRLVALDLSIQPYFIPSSLKLENPNLSMLVKNLKQLEELYLDGLDITVRGNEWCQALSSSVLNLRVLSLSNCYLSSPVDKSLLKLKSLSVIRLDGNNFSTSLPEFFVNFSNLVSLSLSTCQLNGVFPKEIFKVPTLQSLDILNNPSLQGSLPEFSKNSDLQRLVLGNTNFSGALPTSIGNLQNLSRLELSNCSFDGRLPNSMTKLTQLVHFDLSMNNFTGPIPSFNMSTNLTYIDLSHNGLTGTVPSTHWEGLHKLVYLDLRYNSLNGSLPSSLFALPSLKKIQLSYNKFSGQVPGVKHVSSSILDTLDLSSNHLEGPVPRSIFKLKSLGILSLSSNKFNGTIELVMIKELGNLTALDLSYNDLSVNVRDNDSTLSSFPKIGTLKLASCKLRRFPYLNNQSELLYLDLSDNEIDGEIPNWIWNVGYGFLLHINLSYNQLVGMQEPYSLPNLSILDLHSNQLHGRIPVPPPSASYIDFSNNSFSSSIPKVIGDGLSSAIFFSLSKNRLTGVLPDSICNASYLQVLDLSNNRLSGRIPEYLSKMTLGVLNLQRNNFSGSVPDAFQDSCALQTLAVNENSIEGQIPRSLANCKTLEVLDLGNNKMIGQFPCFLKNTSNLRVLVLRSNNFQGKIGCPNISGTWKMLQIVDLAFNNFNGNLPGRCLGTWEAMTASENKFDHLRFEFFQYYPSQFYRDTVTVTYKGLQLELVKILTLFTYIDFSGNNFHGKIPKELGQLKALHVLNLSNNVLSGKIPLSFGNMQQLESLDLSRNQLEGEIPTSIANLNFLAVLVLSYNQLYGSIPTGRQIQTFPADGFKGNKGLCGPPLPNCAGDHHVVTDTLSETPKANNEIEWNLISVEVGFIVGFGIVVGPLVFRKKWRKWYFDRLEDIAFRILPQKLLRKWLSWKTKLDG</sequence>
<keyword evidence="3" id="KW-1003">Cell membrane</keyword>
<comment type="similarity">
    <text evidence="2">Belongs to the RLP family.</text>
</comment>
<dbReference type="Pfam" id="PF13855">
    <property type="entry name" value="LRR_8"/>
    <property type="match status" value="3"/>
</dbReference>
<feature type="transmembrane region" description="Helical" evidence="12">
    <location>
        <begin position="990"/>
        <end position="1012"/>
    </location>
</feature>
<dbReference type="EMBL" id="VOIH02000004">
    <property type="protein sequence ID" value="KAF3447725.1"/>
    <property type="molecule type" value="Genomic_DNA"/>
</dbReference>
<dbReference type="Pfam" id="PF00560">
    <property type="entry name" value="LRR_1"/>
    <property type="match status" value="7"/>
</dbReference>
<evidence type="ECO:0000256" key="13">
    <source>
        <dbReference type="SAM" id="SignalP"/>
    </source>
</evidence>
<dbReference type="SUPFAM" id="SSF52047">
    <property type="entry name" value="RNI-like"/>
    <property type="match status" value="1"/>
</dbReference>
<evidence type="ECO:0000256" key="2">
    <source>
        <dbReference type="ARBA" id="ARBA00009592"/>
    </source>
</evidence>
<evidence type="ECO:0000259" key="14">
    <source>
        <dbReference type="Pfam" id="PF08263"/>
    </source>
</evidence>
<dbReference type="AlphaFoldDB" id="A0A8K0MJB8"/>
<keyword evidence="4" id="KW-0433">Leucine-rich repeat</keyword>
<gene>
    <name evidence="15" type="ORF">FNV43_RR08428</name>
</gene>
<dbReference type="Proteomes" id="UP000796880">
    <property type="component" value="Unassembled WGS sequence"/>
</dbReference>
<protein>
    <recommendedName>
        <fullName evidence="14">Leucine-rich repeat-containing N-terminal plant-type domain-containing protein</fullName>
    </recommendedName>
</protein>
<evidence type="ECO:0000256" key="12">
    <source>
        <dbReference type="SAM" id="Phobius"/>
    </source>
</evidence>
<comment type="caution">
    <text evidence="15">The sequence shown here is derived from an EMBL/GenBank/DDBJ whole genome shotgun (WGS) entry which is preliminary data.</text>
</comment>
<dbReference type="InterPro" id="IPR003591">
    <property type="entry name" value="Leu-rich_rpt_typical-subtyp"/>
</dbReference>
<dbReference type="SMART" id="SM00369">
    <property type="entry name" value="LRR_TYP"/>
    <property type="match status" value="8"/>
</dbReference>
<evidence type="ECO:0000256" key="4">
    <source>
        <dbReference type="ARBA" id="ARBA00022614"/>
    </source>
</evidence>
<keyword evidence="6 13" id="KW-0732">Signal</keyword>
<evidence type="ECO:0000256" key="3">
    <source>
        <dbReference type="ARBA" id="ARBA00022475"/>
    </source>
</evidence>
<dbReference type="SMART" id="SM00365">
    <property type="entry name" value="LRR_SD22"/>
    <property type="match status" value="4"/>
</dbReference>
<dbReference type="PANTHER" id="PTHR48060:SF21">
    <property type="entry name" value="L DOMAIN-LIKE PROTEIN"/>
    <property type="match status" value="1"/>
</dbReference>
<dbReference type="FunFam" id="3.80.10.10:FF:000111">
    <property type="entry name" value="LRR receptor-like serine/threonine-protein kinase ERECTA"/>
    <property type="match status" value="1"/>
</dbReference>
<feature type="signal peptide" evidence="13">
    <location>
        <begin position="1"/>
        <end position="19"/>
    </location>
</feature>
<keyword evidence="10" id="KW-0675">Receptor</keyword>
<dbReference type="PANTHER" id="PTHR48060">
    <property type="entry name" value="DNA DAMAGE-REPAIR/TOLERATION PROTEIN DRT100"/>
    <property type="match status" value="1"/>
</dbReference>
<dbReference type="SUPFAM" id="SSF52058">
    <property type="entry name" value="L domain-like"/>
    <property type="match status" value="2"/>
</dbReference>
<comment type="subcellular location">
    <subcellularLocation>
        <location evidence="1">Cell membrane</location>
        <topology evidence="1">Single-pass type I membrane protein</topology>
    </subcellularLocation>
</comment>
<evidence type="ECO:0000313" key="16">
    <source>
        <dbReference type="Proteomes" id="UP000796880"/>
    </source>
</evidence>
<dbReference type="InterPro" id="IPR053211">
    <property type="entry name" value="DNA_repair-toleration"/>
</dbReference>
<keyword evidence="8 12" id="KW-1133">Transmembrane helix</keyword>
<evidence type="ECO:0000256" key="9">
    <source>
        <dbReference type="ARBA" id="ARBA00023136"/>
    </source>
</evidence>
<name>A0A8K0MJB8_9ROSA</name>
<evidence type="ECO:0000256" key="1">
    <source>
        <dbReference type="ARBA" id="ARBA00004251"/>
    </source>
</evidence>
<dbReference type="Gene3D" id="3.80.10.10">
    <property type="entry name" value="Ribonuclease Inhibitor"/>
    <property type="match status" value="6"/>
</dbReference>
<accession>A0A8K0MJB8</accession>
<keyword evidence="7" id="KW-0677">Repeat</keyword>